<dbReference type="AlphaFoldDB" id="A0AAV7VNL2"/>
<organism evidence="1 2">
    <name type="scientific">Pleurodeles waltl</name>
    <name type="common">Iberian ribbed newt</name>
    <dbReference type="NCBI Taxonomy" id="8319"/>
    <lineage>
        <taxon>Eukaryota</taxon>
        <taxon>Metazoa</taxon>
        <taxon>Chordata</taxon>
        <taxon>Craniata</taxon>
        <taxon>Vertebrata</taxon>
        <taxon>Euteleostomi</taxon>
        <taxon>Amphibia</taxon>
        <taxon>Batrachia</taxon>
        <taxon>Caudata</taxon>
        <taxon>Salamandroidea</taxon>
        <taxon>Salamandridae</taxon>
        <taxon>Pleurodelinae</taxon>
        <taxon>Pleurodeles</taxon>
    </lineage>
</organism>
<keyword evidence="2" id="KW-1185">Reference proteome</keyword>
<accession>A0AAV7VNL2</accession>
<comment type="caution">
    <text evidence="1">The sequence shown here is derived from an EMBL/GenBank/DDBJ whole genome shotgun (WGS) entry which is preliminary data.</text>
</comment>
<proteinExistence type="predicted"/>
<sequence length="104" mass="11231">MLSCSARLANNQHFASGAASISTPGCYIERCSPTPVTPVSVKCDEKDKNFQKKQSLHNVEASASAIFMDKVKFDSDSRLLSCTLSQLKNSKINDGFGVNVSKSL</sequence>
<reference evidence="1" key="1">
    <citation type="journal article" date="2022" name="bioRxiv">
        <title>Sequencing and chromosome-scale assembly of the giantPleurodeles waltlgenome.</title>
        <authorList>
            <person name="Brown T."/>
            <person name="Elewa A."/>
            <person name="Iarovenko S."/>
            <person name="Subramanian E."/>
            <person name="Araus A.J."/>
            <person name="Petzold A."/>
            <person name="Susuki M."/>
            <person name="Suzuki K.-i.T."/>
            <person name="Hayashi T."/>
            <person name="Toyoda A."/>
            <person name="Oliveira C."/>
            <person name="Osipova E."/>
            <person name="Leigh N.D."/>
            <person name="Simon A."/>
            <person name="Yun M.H."/>
        </authorList>
    </citation>
    <scope>NUCLEOTIDE SEQUENCE</scope>
    <source>
        <strain evidence="1">20211129_DDA</strain>
        <tissue evidence="1">Liver</tissue>
    </source>
</reference>
<name>A0AAV7VNL2_PLEWA</name>
<evidence type="ECO:0000313" key="2">
    <source>
        <dbReference type="Proteomes" id="UP001066276"/>
    </source>
</evidence>
<evidence type="ECO:0000313" key="1">
    <source>
        <dbReference type="EMBL" id="KAJ1202229.1"/>
    </source>
</evidence>
<dbReference type="EMBL" id="JANPWB010000003">
    <property type="protein sequence ID" value="KAJ1202229.1"/>
    <property type="molecule type" value="Genomic_DNA"/>
</dbReference>
<gene>
    <name evidence="1" type="ORF">NDU88_006030</name>
</gene>
<dbReference type="Proteomes" id="UP001066276">
    <property type="component" value="Chromosome 2_1"/>
</dbReference>
<protein>
    <submittedName>
        <fullName evidence="1">Uncharacterized protein</fullName>
    </submittedName>
</protein>